<dbReference type="SUPFAM" id="SSF53067">
    <property type="entry name" value="Actin-like ATPase domain"/>
    <property type="match status" value="2"/>
</dbReference>
<dbReference type="PANTHER" id="PTHR43095">
    <property type="entry name" value="SUGAR KINASE"/>
    <property type="match status" value="1"/>
</dbReference>
<evidence type="ECO:0000256" key="2">
    <source>
        <dbReference type="ARBA" id="ARBA00022679"/>
    </source>
</evidence>
<keyword evidence="2" id="KW-0808">Transferase</keyword>
<reference evidence="6 7" key="1">
    <citation type="journal article" date="2014" name="Int. J. Syst. Evol. Microbiol.">
        <title>Phaeodactylibacter xiamenensis gen. nov., sp. nov., a member of the family Saprospiraceae isolated from the marine alga Phaeodactylum tricornutum.</title>
        <authorList>
            <person name="Chen Z.Jr."/>
            <person name="Lei X."/>
            <person name="Lai Q."/>
            <person name="Li Y."/>
            <person name="Zhang B."/>
            <person name="Zhang J."/>
            <person name="Zhang H."/>
            <person name="Yang L."/>
            <person name="Zheng W."/>
            <person name="Tian Y."/>
            <person name="Yu Z."/>
            <person name="Xu H.Jr."/>
            <person name="Zheng T."/>
        </authorList>
    </citation>
    <scope>NUCLEOTIDE SEQUENCE [LARGE SCALE GENOMIC DNA]</scope>
    <source>
        <strain evidence="6 7">KD52</strain>
    </source>
</reference>
<dbReference type="GO" id="GO:0005975">
    <property type="term" value="P:carbohydrate metabolic process"/>
    <property type="evidence" value="ECO:0007669"/>
    <property type="project" value="InterPro"/>
</dbReference>
<dbReference type="InterPro" id="IPR000577">
    <property type="entry name" value="Carb_kinase_FGGY"/>
</dbReference>
<dbReference type="AlphaFoldDB" id="A0A098S281"/>
<dbReference type="PANTHER" id="PTHR43095:SF5">
    <property type="entry name" value="XYLULOSE KINASE"/>
    <property type="match status" value="1"/>
</dbReference>
<comment type="caution">
    <text evidence="6">The sequence shown here is derived from an EMBL/GenBank/DDBJ whole genome shotgun (WGS) entry which is preliminary data.</text>
</comment>
<proteinExistence type="inferred from homology"/>
<feature type="domain" description="Carbohydrate kinase FGGY N-terminal" evidence="4">
    <location>
        <begin position="6"/>
        <end position="249"/>
    </location>
</feature>
<comment type="similarity">
    <text evidence="1">Belongs to the FGGY kinase family.</text>
</comment>
<sequence>MSVPQYSIGFDLGSSSVKAALIRLEDGAAVGRSSYPEQEMPIQAPQPGWAEQDPEFWWGCIKAVTRQLLEQTGVPGSAIGSIGIAYQMHGLVLVDEQQQMVRPSIIWCDSRAVTTGQNGLAAIGQEHALKHLLNSPGNFTASKLRWVQQEEPDTYARIHKIMLPGDYIAMRMSGQIQTTITGLSEGIFWDFADRQVSSDVLRVYDIDPALLPDIAPGIGIQSKISATAADELGISPGTLISYRAGDQPNNALSLGVLHPGEVAATGGTSGVVYAVTDQPLYDPQSRVNGFAHVNYQPDAPHIGVLMCINGTGIQYSWLRKMLAPGTPYETLEAEAAKAPIGADGLTALPFGNGAERILNDQQVGAQVLGLDFNRHGKAHLLRAGLEGIAFSFIYGMGILRDMGLKMEVIRVGNDNLFQSAIFGHTVASLSGCTIEIMETTGAIGAAQAAAVGAGHWDDLSAIHQNLKKVGQYEPQSTDIDAYRAAYKAWEKALQKTITP</sequence>
<dbReference type="STRING" id="1524460.IX84_22735"/>
<dbReference type="Gene3D" id="3.30.420.40">
    <property type="match status" value="2"/>
</dbReference>
<dbReference type="CDD" id="cd07809">
    <property type="entry name" value="ASKHA_NBD_FGGY_BaXK-like"/>
    <property type="match status" value="1"/>
</dbReference>
<dbReference type="InterPro" id="IPR018485">
    <property type="entry name" value="FGGY_C"/>
</dbReference>
<dbReference type="GO" id="GO:0016301">
    <property type="term" value="F:kinase activity"/>
    <property type="evidence" value="ECO:0007669"/>
    <property type="project" value="UniProtKB-KW"/>
</dbReference>
<organism evidence="6 7">
    <name type="scientific">Phaeodactylibacter xiamenensis</name>
    <dbReference type="NCBI Taxonomy" id="1524460"/>
    <lineage>
        <taxon>Bacteria</taxon>
        <taxon>Pseudomonadati</taxon>
        <taxon>Bacteroidota</taxon>
        <taxon>Saprospiria</taxon>
        <taxon>Saprospirales</taxon>
        <taxon>Haliscomenobacteraceae</taxon>
        <taxon>Phaeodactylibacter</taxon>
    </lineage>
</organism>
<keyword evidence="3 6" id="KW-0418">Kinase</keyword>
<evidence type="ECO:0000256" key="1">
    <source>
        <dbReference type="ARBA" id="ARBA00009156"/>
    </source>
</evidence>
<protein>
    <submittedName>
        <fullName evidence="6">Carbohydrate kinase</fullName>
    </submittedName>
</protein>
<dbReference type="Pfam" id="PF02782">
    <property type="entry name" value="FGGY_C"/>
    <property type="match status" value="1"/>
</dbReference>
<dbReference type="InterPro" id="IPR050406">
    <property type="entry name" value="FGGY_Carb_Kinase"/>
</dbReference>
<dbReference type="InterPro" id="IPR018484">
    <property type="entry name" value="FGGY_N"/>
</dbReference>
<evidence type="ECO:0000313" key="6">
    <source>
        <dbReference type="EMBL" id="KGE86240.1"/>
    </source>
</evidence>
<evidence type="ECO:0000313" key="7">
    <source>
        <dbReference type="Proteomes" id="UP000029736"/>
    </source>
</evidence>
<dbReference type="PIRSF" id="PIRSF000538">
    <property type="entry name" value="GlpK"/>
    <property type="match status" value="1"/>
</dbReference>
<name>A0A098S281_9BACT</name>
<dbReference type="Proteomes" id="UP000029736">
    <property type="component" value="Unassembled WGS sequence"/>
</dbReference>
<keyword evidence="7" id="KW-1185">Reference proteome</keyword>
<dbReference type="OrthoDB" id="9805576at2"/>
<dbReference type="InterPro" id="IPR043129">
    <property type="entry name" value="ATPase_NBD"/>
</dbReference>
<accession>A0A098S281</accession>
<dbReference type="Pfam" id="PF00370">
    <property type="entry name" value="FGGY_N"/>
    <property type="match status" value="1"/>
</dbReference>
<dbReference type="EMBL" id="JPOS01000081">
    <property type="protein sequence ID" value="KGE86240.1"/>
    <property type="molecule type" value="Genomic_DNA"/>
</dbReference>
<dbReference type="RefSeq" id="WP_044225742.1">
    <property type="nucleotide sequence ID" value="NZ_JBKAGJ010000013.1"/>
</dbReference>
<gene>
    <name evidence="6" type="ORF">IX84_22735</name>
</gene>
<evidence type="ECO:0000259" key="4">
    <source>
        <dbReference type="Pfam" id="PF00370"/>
    </source>
</evidence>
<evidence type="ECO:0000256" key="3">
    <source>
        <dbReference type="ARBA" id="ARBA00022777"/>
    </source>
</evidence>
<feature type="domain" description="Carbohydrate kinase FGGY C-terminal" evidence="5">
    <location>
        <begin position="263"/>
        <end position="452"/>
    </location>
</feature>
<evidence type="ECO:0000259" key="5">
    <source>
        <dbReference type="Pfam" id="PF02782"/>
    </source>
</evidence>